<proteinExistence type="inferred from homology"/>
<comment type="caution">
    <text evidence="8">The sequence shown here is derived from an EMBL/GenBank/DDBJ whole genome shotgun (WGS) entry which is preliminary data.</text>
</comment>
<comment type="subcellular location">
    <subcellularLocation>
        <location evidence="6">Cytoplasm</location>
    </subcellularLocation>
</comment>
<organism evidence="8 9">
    <name type="scientific">Actinocorallia longicatena</name>
    <dbReference type="NCBI Taxonomy" id="111803"/>
    <lineage>
        <taxon>Bacteria</taxon>
        <taxon>Bacillati</taxon>
        <taxon>Actinomycetota</taxon>
        <taxon>Actinomycetes</taxon>
        <taxon>Streptosporangiales</taxon>
        <taxon>Thermomonosporaceae</taxon>
        <taxon>Actinocorallia</taxon>
    </lineage>
</organism>
<name>A0ABP6QFA1_9ACTN</name>
<feature type="region of interest" description="Disordered" evidence="7">
    <location>
        <begin position="208"/>
        <end position="236"/>
    </location>
</feature>
<keyword evidence="5 6" id="KW-0949">S-adenosyl-L-methionine</keyword>
<dbReference type="PANTHER" id="PTHR31760:SF0">
    <property type="entry name" value="S-ADENOSYL-L-METHIONINE-DEPENDENT METHYLTRANSFERASES SUPERFAMILY PROTEIN"/>
    <property type="match status" value="1"/>
</dbReference>
<dbReference type="Pfam" id="PF02527">
    <property type="entry name" value="GidB"/>
    <property type="match status" value="1"/>
</dbReference>
<evidence type="ECO:0000256" key="7">
    <source>
        <dbReference type="SAM" id="MobiDB-lite"/>
    </source>
</evidence>
<keyword evidence="2 6" id="KW-0698">rRNA processing</keyword>
<evidence type="ECO:0000313" key="9">
    <source>
        <dbReference type="Proteomes" id="UP001501237"/>
    </source>
</evidence>
<evidence type="ECO:0000256" key="4">
    <source>
        <dbReference type="ARBA" id="ARBA00022679"/>
    </source>
</evidence>
<comment type="similarity">
    <text evidence="6">Belongs to the methyltransferase superfamily. RNA methyltransferase RsmG family.</text>
</comment>
<feature type="compositionally biased region" description="Basic residues" evidence="7">
    <location>
        <begin position="221"/>
        <end position="230"/>
    </location>
</feature>
<reference evidence="9" key="1">
    <citation type="journal article" date="2019" name="Int. J. Syst. Evol. Microbiol.">
        <title>The Global Catalogue of Microorganisms (GCM) 10K type strain sequencing project: providing services to taxonomists for standard genome sequencing and annotation.</title>
        <authorList>
            <consortium name="The Broad Institute Genomics Platform"/>
            <consortium name="The Broad Institute Genome Sequencing Center for Infectious Disease"/>
            <person name="Wu L."/>
            <person name="Ma J."/>
        </authorList>
    </citation>
    <scope>NUCLEOTIDE SEQUENCE [LARGE SCALE GENOMIC DNA]</scope>
    <source>
        <strain evidence="9">JCM 9377</strain>
    </source>
</reference>
<evidence type="ECO:0000256" key="3">
    <source>
        <dbReference type="ARBA" id="ARBA00022603"/>
    </source>
</evidence>
<keyword evidence="4 6" id="KW-0808">Transferase</keyword>
<dbReference type="EMBL" id="BAAAUV010000007">
    <property type="protein sequence ID" value="GAA3213118.1"/>
    <property type="molecule type" value="Genomic_DNA"/>
</dbReference>
<dbReference type="RefSeq" id="WP_344828930.1">
    <property type="nucleotide sequence ID" value="NZ_BAAAUV010000007.1"/>
</dbReference>
<dbReference type="EC" id="2.1.1.-" evidence="6"/>
<comment type="function">
    <text evidence="6">Specifically methylates the N7 position of a guanine in 16S rRNA.</text>
</comment>
<evidence type="ECO:0000256" key="5">
    <source>
        <dbReference type="ARBA" id="ARBA00022691"/>
    </source>
</evidence>
<keyword evidence="1 6" id="KW-0963">Cytoplasm</keyword>
<dbReference type="Proteomes" id="UP001501237">
    <property type="component" value="Unassembled WGS sequence"/>
</dbReference>
<gene>
    <name evidence="6 8" type="primary">rsmG</name>
    <name evidence="8" type="ORF">GCM10010468_32910</name>
</gene>
<dbReference type="HAMAP" id="MF_00074">
    <property type="entry name" value="16SrRNA_methyltr_G"/>
    <property type="match status" value="1"/>
</dbReference>
<feature type="binding site" evidence="6">
    <location>
        <position position="79"/>
    </location>
    <ligand>
        <name>S-adenosyl-L-methionine</name>
        <dbReference type="ChEBI" id="CHEBI:59789"/>
    </ligand>
</feature>
<comment type="caution">
    <text evidence="6">Lacks conserved residue(s) required for the propagation of feature annotation.</text>
</comment>
<dbReference type="Gene3D" id="3.40.50.150">
    <property type="entry name" value="Vaccinia Virus protein VP39"/>
    <property type="match status" value="1"/>
</dbReference>
<keyword evidence="9" id="KW-1185">Reference proteome</keyword>
<dbReference type="InterPro" id="IPR003682">
    <property type="entry name" value="rRNA_ssu_MeTfrase_G"/>
</dbReference>
<dbReference type="CDD" id="cd02440">
    <property type="entry name" value="AdoMet_MTases"/>
    <property type="match status" value="1"/>
</dbReference>
<dbReference type="InterPro" id="IPR029063">
    <property type="entry name" value="SAM-dependent_MTases_sf"/>
</dbReference>
<evidence type="ECO:0000256" key="1">
    <source>
        <dbReference type="ARBA" id="ARBA00022490"/>
    </source>
</evidence>
<feature type="binding site" evidence="6">
    <location>
        <position position="74"/>
    </location>
    <ligand>
        <name>S-adenosyl-L-methionine</name>
        <dbReference type="ChEBI" id="CHEBI:59789"/>
    </ligand>
</feature>
<protein>
    <recommendedName>
        <fullName evidence="6">Ribosomal RNA small subunit methyltransferase G</fullName>
        <ecNumber evidence="6">2.1.1.-</ecNumber>
    </recommendedName>
    <alternativeName>
        <fullName evidence="6">16S rRNA 7-methylguanosine methyltransferase</fullName>
        <shortName evidence="6">16S rRNA m7G methyltransferase</shortName>
    </alternativeName>
</protein>
<evidence type="ECO:0000256" key="6">
    <source>
        <dbReference type="HAMAP-Rule" id="MF_00074"/>
    </source>
</evidence>
<sequence length="236" mass="25235">MTDELPEAVPPEAESVFGEALPTAERYWNLLATAGVERGLIGPREVGRLWERHLINCAVLGEAVPEGASVVDIGSGAGLPGLVLAIVRPDLDITLLEPLLRRTTFLNEAVEELGLKNVTVRRGRAEEVAKEFAVDVVTARAVAPLDRLAKWGLPLLRVGGELLALKGERAAQELEEAADVLHRLGVDKSELLLVGQGKVDPPTTLVRLVSSRPPGGAAAGRRGRQNRKGGRSQTHD</sequence>
<dbReference type="PANTHER" id="PTHR31760">
    <property type="entry name" value="S-ADENOSYL-L-METHIONINE-DEPENDENT METHYLTRANSFERASES SUPERFAMILY PROTEIN"/>
    <property type="match status" value="1"/>
</dbReference>
<evidence type="ECO:0000313" key="8">
    <source>
        <dbReference type="EMBL" id="GAA3213118.1"/>
    </source>
</evidence>
<dbReference type="NCBIfam" id="TIGR00138">
    <property type="entry name" value="rsmG_gidB"/>
    <property type="match status" value="1"/>
</dbReference>
<feature type="binding site" evidence="6">
    <location>
        <begin position="125"/>
        <end position="126"/>
    </location>
    <ligand>
        <name>S-adenosyl-L-methionine</name>
        <dbReference type="ChEBI" id="CHEBI:59789"/>
    </ligand>
</feature>
<evidence type="ECO:0000256" key="2">
    <source>
        <dbReference type="ARBA" id="ARBA00022552"/>
    </source>
</evidence>
<accession>A0ABP6QFA1</accession>
<feature type="binding site" evidence="6">
    <location>
        <position position="140"/>
    </location>
    <ligand>
        <name>S-adenosyl-L-methionine</name>
        <dbReference type="ChEBI" id="CHEBI:59789"/>
    </ligand>
</feature>
<dbReference type="SUPFAM" id="SSF53335">
    <property type="entry name" value="S-adenosyl-L-methionine-dependent methyltransferases"/>
    <property type="match status" value="1"/>
</dbReference>
<keyword evidence="3 6" id="KW-0489">Methyltransferase</keyword>